<gene>
    <name evidence="3" type="ORF">AWC38_SpisGene20472</name>
</gene>
<dbReference type="EMBL" id="LSMT01000661">
    <property type="protein sequence ID" value="PFX15312.1"/>
    <property type="molecule type" value="Genomic_DNA"/>
</dbReference>
<reference evidence="4" key="1">
    <citation type="journal article" date="2017" name="bioRxiv">
        <title>Comparative analysis of the genomes of Stylophora pistillata and Acropora digitifera provides evidence for extensive differences between species of corals.</title>
        <authorList>
            <person name="Voolstra C.R."/>
            <person name="Li Y."/>
            <person name="Liew Y.J."/>
            <person name="Baumgarten S."/>
            <person name="Zoccola D."/>
            <person name="Flot J.-F."/>
            <person name="Tambutte S."/>
            <person name="Allemand D."/>
            <person name="Aranda M."/>
        </authorList>
    </citation>
    <scope>NUCLEOTIDE SEQUENCE [LARGE SCALE GENOMIC DNA]</scope>
</reference>
<dbReference type="STRING" id="50429.A0A2B4RGC7"/>
<protein>
    <recommendedName>
        <fullName evidence="5">Reverse transcriptase domain-containing protein</fullName>
    </recommendedName>
</protein>
<dbReference type="Proteomes" id="UP000225706">
    <property type="component" value="Unassembled WGS sequence"/>
</dbReference>
<evidence type="ECO:0008006" key="5">
    <source>
        <dbReference type="Google" id="ProtNLM"/>
    </source>
</evidence>
<dbReference type="AlphaFoldDB" id="A0A2B4RGC7"/>
<accession>A0A2B4RGC7</accession>
<organism evidence="3 4">
    <name type="scientific">Stylophora pistillata</name>
    <name type="common">Smooth cauliflower coral</name>
    <dbReference type="NCBI Taxonomy" id="50429"/>
    <lineage>
        <taxon>Eukaryota</taxon>
        <taxon>Metazoa</taxon>
        <taxon>Cnidaria</taxon>
        <taxon>Anthozoa</taxon>
        <taxon>Hexacorallia</taxon>
        <taxon>Scleractinia</taxon>
        <taxon>Astrocoeniina</taxon>
        <taxon>Pocilloporidae</taxon>
        <taxon>Stylophora</taxon>
    </lineage>
</organism>
<keyword evidence="4" id="KW-1185">Reference proteome</keyword>
<evidence type="ECO:0000313" key="4">
    <source>
        <dbReference type="Proteomes" id="UP000225706"/>
    </source>
</evidence>
<evidence type="ECO:0000313" key="3">
    <source>
        <dbReference type="EMBL" id="PFX15312.1"/>
    </source>
</evidence>
<evidence type="ECO:0000256" key="1">
    <source>
        <dbReference type="SAM" id="Coils"/>
    </source>
</evidence>
<name>A0A2B4RGC7_STYPI</name>
<dbReference type="OrthoDB" id="5985044at2759"/>
<dbReference type="PANTHER" id="PTHR33332">
    <property type="entry name" value="REVERSE TRANSCRIPTASE DOMAIN-CONTAINING PROTEIN"/>
    <property type="match status" value="1"/>
</dbReference>
<feature type="compositionally biased region" description="Acidic residues" evidence="2">
    <location>
        <begin position="12"/>
        <end position="22"/>
    </location>
</feature>
<keyword evidence="1" id="KW-0175">Coiled coil</keyword>
<feature type="coiled-coil region" evidence="1">
    <location>
        <begin position="33"/>
        <end position="85"/>
    </location>
</feature>
<proteinExistence type="predicted"/>
<evidence type="ECO:0000256" key="2">
    <source>
        <dbReference type="SAM" id="MobiDB-lite"/>
    </source>
</evidence>
<comment type="caution">
    <text evidence="3">The sequence shown here is derived from an EMBL/GenBank/DDBJ whole genome shotgun (WGS) entry which is preliminary data.</text>
</comment>
<feature type="region of interest" description="Disordered" evidence="2">
    <location>
        <begin position="1"/>
        <end position="32"/>
    </location>
</feature>
<sequence>MFIRLLPFSETQTDENDEEPEPPEAPSQLEQDYQAARSEIQSLVEQLRLTQLKVSKKEAEMRILKEAAAATKESSEAKIQELEANLKISRFGLERFSKDNALVRFYIGFPTYDHFKLFFELAKTTAEIMVYVYASGIVTNRPGVRMMQLIDELFYFVFDWSLIYLNWTLPSVLVCMFPVLYTGSISAKEISRCPGILDLLEAVTVLWQRRGLILKPTIPGDKDLAVSNIERCVHEIVHWKLANRLKLNKDKTELLVISAKHLPTPTVQDISVVSETIHSSQKARNIVVTFDNHFLFNDHVASICKSSFYHLRNISYIGKYLSSTTTEILVHAFVSSKLDYCNSLLYGLPNYQVKKLQHVQNAAARPISLSRKHEHITPILMNLHWLPIHYRIVFKILLITYKALNNLAQSYIRDLLTPYVPARQLCSSSKNFLVIPHFHLKTYGARSFSVAAPTLSNTLPSDIMNSSSVSVFKNKLKNFLFKKAFF</sequence>